<dbReference type="InterPro" id="IPR051137">
    <property type="entry name" value="PP4R3-like"/>
</dbReference>
<evidence type="ECO:0000313" key="6">
    <source>
        <dbReference type="Proteomes" id="UP001331761"/>
    </source>
</evidence>
<keyword evidence="6" id="KW-1185">Reference proteome</keyword>
<proteinExistence type="predicted"/>
<dbReference type="GO" id="GO:0006974">
    <property type="term" value="P:DNA damage response"/>
    <property type="evidence" value="ECO:0007669"/>
    <property type="project" value="TreeGrafter"/>
</dbReference>
<evidence type="ECO:0000256" key="3">
    <source>
        <dbReference type="SAM" id="SignalP"/>
    </source>
</evidence>
<name>A0AAN8FQC6_TRICO</name>
<comment type="caution">
    <text evidence="5">The sequence shown here is derived from an EMBL/GenBank/DDBJ whole genome shotgun (WGS) entry which is preliminary data.</text>
</comment>
<dbReference type="GO" id="GO:0030289">
    <property type="term" value="C:protein phosphatase 4 complex"/>
    <property type="evidence" value="ECO:0007669"/>
    <property type="project" value="TreeGrafter"/>
</dbReference>
<keyword evidence="3" id="KW-0732">Signal</keyword>
<dbReference type="InterPro" id="IPR006887">
    <property type="entry name" value="P4R3-like_central_dom"/>
</dbReference>
<comment type="subcellular location">
    <subcellularLocation>
        <location evidence="1">Nucleus</location>
    </subcellularLocation>
</comment>
<accession>A0AAN8FQC6</accession>
<evidence type="ECO:0000259" key="4">
    <source>
        <dbReference type="Pfam" id="PF04802"/>
    </source>
</evidence>
<dbReference type="Proteomes" id="UP001331761">
    <property type="component" value="Unassembled WGS sequence"/>
</dbReference>
<keyword evidence="2" id="KW-0539">Nucleus</keyword>
<dbReference type="GO" id="GO:0005654">
    <property type="term" value="C:nucleoplasm"/>
    <property type="evidence" value="ECO:0007669"/>
    <property type="project" value="TreeGrafter"/>
</dbReference>
<feature type="domain" description="Serine/threonine-protein phosphatase 4 regulatory subunit 3-like central" evidence="4">
    <location>
        <begin position="53"/>
        <end position="160"/>
    </location>
</feature>
<feature type="chain" id="PRO_5042955991" description="Serine/threonine-protein phosphatase 4 regulatory subunit 3-like central domain-containing protein" evidence="3">
    <location>
        <begin position="23"/>
        <end position="160"/>
    </location>
</feature>
<sequence>MWCFYFLSLALLIGFYNGMVNARPSYTDILESWMKYTKKDCNHTSSSDELSDETLLCDMYLKDLIGMLEYDSAYEAPRKHSEFLCEIATFREVLPIANDELKEKIHQIIGCSTCRTYAFRYPHPFEENLLPVLNSYLFFNRIDIVNMLQKDKRSMKELFD</sequence>
<dbReference type="PANTHER" id="PTHR23318">
    <property type="entry name" value="ATP SYNTHASE GAMMA-RELATED"/>
    <property type="match status" value="1"/>
</dbReference>
<dbReference type="GO" id="GO:0072542">
    <property type="term" value="F:protein phosphatase activator activity"/>
    <property type="evidence" value="ECO:0007669"/>
    <property type="project" value="TreeGrafter"/>
</dbReference>
<evidence type="ECO:0000313" key="5">
    <source>
        <dbReference type="EMBL" id="KAK5983681.1"/>
    </source>
</evidence>
<organism evidence="5 6">
    <name type="scientific">Trichostrongylus colubriformis</name>
    <name type="common">Black scour worm</name>
    <dbReference type="NCBI Taxonomy" id="6319"/>
    <lineage>
        <taxon>Eukaryota</taxon>
        <taxon>Metazoa</taxon>
        <taxon>Ecdysozoa</taxon>
        <taxon>Nematoda</taxon>
        <taxon>Chromadorea</taxon>
        <taxon>Rhabditida</taxon>
        <taxon>Rhabditina</taxon>
        <taxon>Rhabditomorpha</taxon>
        <taxon>Strongyloidea</taxon>
        <taxon>Trichostrongylidae</taxon>
        <taxon>Trichostrongylus</taxon>
    </lineage>
</organism>
<evidence type="ECO:0000256" key="1">
    <source>
        <dbReference type="ARBA" id="ARBA00004123"/>
    </source>
</evidence>
<dbReference type="Pfam" id="PF04802">
    <property type="entry name" value="PP4R3"/>
    <property type="match status" value="1"/>
</dbReference>
<dbReference type="EMBL" id="WIXE01003728">
    <property type="protein sequence ID" value="KAK5983681.1"/>
    <property type="molecule type" value="Genomic_DNA"/>
</dbReference>
<gene>
    <name evidence="5" type="ORF">GCK32_004575</name>
</gene>
<dbReference type="AlphaFoldDB" id="A0AAN8FQC6"/>
<reference evidence="5 6" key="1">
    <citation type="submission" date="2019-10" db="EMBL/GenBank/DDBJ databases">
        <title>Assembly and Annotation for the nematode Trichostrongylus colubriformis.</title>
        <authorList>
            <person name="Martin J."/>
        </authorList>
    </citation>
    <scope>NUCLEOTIDE SEQUENCE [LARGE SCALE GENOMIC DNA]</scope>
    <source>
        <strain evidence="5">G859</strain>
        <tissue evidence="5">Whole worm</tissue>
    </source>
</reference>
<feature type="signal peptide" evidence="3">
    <location>
        <begin position="1"/>
        <end position="22"/>
    </location>
</feature>
<evidence type="ECO:0000256" key="2">
    <source>
        <dbReference type="ARBA" id="ARBA00023242"/>
    </source>
</evidence>
<dbReference type="PANTHER" id="PTHR23318:SF0">
    <property type="entry name" value="SERINE_THREONINE-PROTEIN PHOSPHATASE 4 REGULATORY SUBUNIT 3"/>
    <property type="match status" value="1"/>
</dbReference>
<protein>
    <recommendedName>
        <fullName evidence="4">Serine/threonine-protein phosphatase 4 regulatory subunit 3-like central domain-containing protein</fullName>
    </recommendedName>
</protein>